<sequence>SITVPSHLVDLVNPIVVKASDHLLPVYSSKVNLNDMTWGLSIDTWKTAIALLWERITTLKVSMALITNVRTCLDTFPYQMHDGKSFMWTSYLKKTINIVKGKAVTSKCPICNKEMQNLHTHMGVHILHATHGIIKVISNSIIKANPCSYCSGPAASNCEPTIKETSKGITCIIIINCLHKETFQYGTATKMCPAIWHYNMEGQLSTKHQEYSHCGRPCGLPFPKIIYDSISLTALEENKAGVPSQNLFKNVQVKENVTPSNLHTQKCKANIDKFTMAKWG</sequence>
<gene>
    <name evidence="1" type="ORF">PAXRUDRAFT_151614</name>
</gene>
<organism evidence="1 2">
    <name type="scientific">Paxillus rubicundulus Ve08.2h10</name>
    <dbReference type="NCBI Taxonomy" id="930991"/>
    <lineage>
        <taxon>Eukaryota</taxon>
        <taxon>Fungi</taxon>
        <taxon>Dikarya</taxon>
        <taxon>Basidiomycota</taxon>
        <taxon>Agaricomycotina</taxon>
        <taxon>Agaricomycetes</taxon>
        <taxon>Agaricomycetidae</taxon>
        <taxon>Boletales</taxon>
        <taxon>Paxilineae</taxon>
        <taxon>Paxillaceae</taxon>
        <taxon>Paxillus</taxon>
    </lineage>
</organism>
<feature type="non-terminal residue" evidence="1">
    <location>
        <position position="1"/>
    </location>
</feature>
<proteinExistence type="predicted"/>
<reference evidence="2" key="2">
    <citation type="submission" date="2015-01" db="EMBL/GenBank/DDBJ databases">
        <title>Evolutionary Origins and Diversification of the Mycorrhizal Mutualists.</title>
        <authorList>
            <consortium name="DOE Joint Genome Institute"/>
            <consortium name="Mycorrhizal Genomics Consortium"/>
            <person name="Kohler A."/>
            <person name="Kuo A."/>
            <person name="Nagy L.G."/>
            <person name="Floudas D."/>
            <person name="Copeland A."/>
            <person name="Barry K.W."/>
            <person name="Cichocki N."/>
            <person name="Veneault-Fourrey C."/>
            <person name="LaButti K."/>
            <person name="Lindquist E.A."/>
            <person name="Lipzen A."/>
            <person name="Lundell T."/>
            <person name="Morin E."/>
            <person name="Murat C."/>
            <person name="Riley R."/>
            <person name="Ohm R."/>
            <person name="Sun H."/>
            <person name="Tunlid A."/>
            <person name="Henrissat B."/>
            <person name="Grigoriev I.V."/>
            <person name="Hibbett D.S."/>
            <person name="Martin F."/>
        </authorList>
    </citation>
    <scope>NUCLEOTIDE SEQUENCE [LARGE SCALE GENOMIC DNA]</scope>
    <source>
        <strain evidence="2">Ve08.2h10</strain>
    </source>
</reference>
<dbReference type="InParanoid" id="A0A0D0DI15"/>
<feature type="non-terminal residue" evidence="1">
    <location>
        <position position="280"/>
    </location>
</feature>
<name>A0A0D0DI15_9AGAM</name>
<dbReference type="OrthoDB" id="2953545at2759"/>
<dbReference type="AlphaFoldDB" id="A0A0D0DI15"/>
<keyword evidence="2" id="KW-1185">Reference proteome</keyword>
<evidence type="ECO:0000313" key="2">
    <source>
        <dbReference type="Proteomes" id="UP000054538"/>
    </source>
</evidence>
<protein>
    <submittedName>
        <fullName evidence="1">Uncharacterized protein</fullName>
    </submittedName>
</protein>
<dbReference type="EMBL" id="KN825500">
    <property type="protein sequence ID" value="KIK90568.1"/>
    <property type="molecule type" value="Genomic_DNA"/>
</dbReference>
<reference evidence="1 2" key="1">
    <citation type="submission" date="2014-04" db="EMBL/GenBank/DDBJ databases">
        <authorList>
            <consortium name="DOE Joint Genome Institute"/>
            <person name="Kuo A."/>
            <person name="Kohler A."/>
            <person name="Jargeat P."/>
            <person name="Nagy L.G."/>
            <person name="Floudas D."/>
            <person name="Copeland A."/>
            <person name="Barry K.W."/>
            <person name="Cichocki N."/>
            <person name="Veneault-Fourrey C."/>
            <person name="LaButti K."/>
            <person name="Lindquist E.A."/>
            <person name="Lipzen A."/>
            <person name="Lundell T."/>
            <person name="Morin E."/>
            <person name="Murat C."/>
            <person name="Sun H."/>
            <person name="Tunlid A."/>
            <person name="Henrissat B."/>
            <person name="Grigoriev I.V."/>
            <person name="Hibbett D.S."/>
            <person name="Martin F."/>
            <person name="Nordberg H.P."/>
            <person name="Cantor M.N."/>
            <person name="Hua S.X."/>
        </authorList>
    </citation>
    <scope>NUCLEOTIDE SEQUENCE [LARGE SCALE GENOMIC DNA]</scope>
    <source>
        <strain evidence="1 2">Ve08.2h10</strain>
    </source>
</reference>
<accession>A0A0D0DI15</accession>
<dbReference type="HOGENOM" id="CLU_995892_0_0_1"/>
<evidence type="ECO:0000313" key="1">
    <source>
        <dbReference type="EMBL" id="KIK90568.1"/>
    </source>
</evidence>
<dbReference type="Proteomes" id="UP000054538">
    <property type="component" value="Unassembled WGS sequence"/>
</dbReference>